<dbReference type="InterPro" id="IPR044031">
    <property type="entry name" value="TssC1_N"/>
</dbReference>
<proteinExistence type="predicted"/>
<evidence type="ECO:0000313" key="3">
    <source>
        <dbReference type="EMBL" id="RUT65550.1"/>
    </source>
</evidence>
<feature type="domain" description="TssC1 N-terminal" evidence="1">
    <location>
        <begin position="57"/>
        <end position="248"/>
    </location>
</feature>
<dbReference type="Pfam" id="PF05943">
    <property type="entry name" value="VipB"/>
    <property type="match status" value="1"/>
</dbReference>
<name>A0A433ZTV4_MORMO</name>
<dbReference type="OrthoDB" id="9764000at2"/>
<dbReference type="Proteomes" id="UP000286908">
    <property type="component" value="Unassembled WGS sequence"/>
</dbReference>
<accession>A0A433ZTV4</accession>
<reference evidence="3 4" key="1">
    <citation type="submission" date="2017-08" db="EMBL/GenBank/DDBJ databases">
        <title>Draft genome sequence of pheromone producing symbiont Morganella morganii, of the female New Zealand grass grub Costelytra giveni.</title>
        <authorList>
            <person name="Laugraud A."/>
            <person name="Young S.D."/>
            <person name="Hurst M.H."/>
        </authorList>
    </citation>
    <scope>NUCLEOTIDE SEQUENCE [LARGE SCALE GENOMIC DNA]</scope>
    <source>
        <strain evidence="3 4">MMsCG</strain>
    </source>
</reference>
<evidence type="ECO:0000259" key="2">
    <source>
        <dbReference type="Pfam" id="PF18945"/>
    </source>
</evidence>
<gene>
    <name evidence="3" type="ORF">CKG00_03355</name>
</gene>
<evidence type="ECO:0000313" key="4">
    <source>
        <dbReference type="Proteomes" id="UP000286908"/>
    </source>
</evidence>
<feature type="domain" description="TssC1 C-terminal" evidence="2">
    <location>
        <begin position="260"/>
        <end position="355"/>
    </location>
</feature>
<evidence type="ECO:0000259" key="1">
    <source>
        <dbReference type="Pfam" id="PF05943"/>
    </source>
</evidence>
<sequence>MSRMTDFQTALHQAAAQQDHSQFRALIQHCIHGIDRLCSAQLQQVLHHQMVFTGSGEYDELYTATRLAELGEVSLCPVITGTDPHFTGDDLHWFSADHNRISRILNSPDYYLWQKLRCHEQARFLYLALPRFLLRYPHKTPHCGFVYQPDNHPGGALWGNAAWLVVMNVICEFERISWFGFLRSYNGSGTQGAIVAPLTGGDALTPAEIITETDLACEQDNFWAEQGLTACTSLYLSGQYGFFSYYSVWQPPEPRWRQLTILPVNLMACRFAHAIRTQIRDKIGNFDSLSACQRSIEKWLKRYVSDVDYGEDAIMADYPLRRAAVVMSADPARYQCRICLQPQYQYDISEANVDLTLWFSRPQGEVLS</sequence>
<comment type="caution">
    <text evidence="3">The sequence shown here is derived from an EMBL/GenBank/DDBJ whole genome shotgun (WGS) entry which is preliminary data.</text>
</comment>
<protein>
    <submittedName>
        <fullName evidence="3">Uncharacterized protein</fullName>
    </submittedName>
</protein>
<dbReference type="Pfam" id="PF18945">
    <property type="entry name" value="VipB_2"/>
    <property type="match status" value="1"/>
</dbReference>
<dbReference type="PANTHER" id="PTHR35565:SF3">
    <property type="entry name" value="TYPE VI SECRETION SYSTEM SHEATH PROTEIN TSSC1"/>
    <property type="match status" value="1"/>
</dbReference>
<organism evidence="3 4">
    <name type="scientific">Morganella morganii</name>
    <name type="common">Proteus morganii</name>
    <dbReference type="NCBI Taxonomy" id="582"/>
    <lineage>
        <taxon>Bacteria</taxon>
        <taxon>Pseudomonadati</taxon>
        <taxon>Pseudomonadota</taxon>
        <taxon>Gammaproteobacteria</taxon>
        <taxon>Enterobacterales</taxon>
        <taxon>Morganellaceae</taxon>
        <taxon>Morganella</taxon>
    </lineage>
</organism>
<dbReference type="EMBL" id="NRQY01000001">
    <property type="protein sequence ID" value="RUT65550.1"/>
    <property type="molecule type" value="Genomic_DNA"/>
</dbReference>
<dbReference type="AlphaFoldDB" id="A0A433ZTV4"/>
<dbReference type="InterPro" id="IPR010269">
    <property type="entry name" value="T6SS_TssC-like"/>
</dbReference>
<dbReference type="PANTHER" id="PTHR35565">
    <property type="entry name" value="CYTOPLASMIC PROTEIN-RELATED"/>
    <property type="match status" value="1"/>
</dbReference>
<dbReference type="InterPro" id="IPR044032">
    <property type="entry name" value="TssC1_C"/>
</dbReference>